<dbReference type="PANTHER" id="PTHR43581:SF2">
    <property type="entry name" value="EXCINUCLEASE ATPASE SUBUNIT"/>
    <property type="match status" value="1"/>
</dbReference>
<dbReference type="InterPro" id="IPR051396">
    <property type="entry name" value="Bact_Antivir_Def_Nuclease"/>
</dbReference>
<protein>
    <recommendedName>
        <fullName evidence="1">ATPase AAA-type core domain-containing protein</fullName>
    </recommendedName>
</protein>
<sequence length="329" mass="35428">MKLLDLEVENFLGLPDGRYAFTHPTTGAPLPLVLVGGGPSSGKTSLLEAIIALKESVGSYHVLPEPSRLLRSGKRSGQVRGRWLLSPEEMAKAGLSEPTFTAALELGGGEVRAPEPALEALFSAYSRDPAAWKAEYFPCDRRLVPRVGLAPPGEADGGRLRLTRRPDKYAGLEQVLMQHAVEDGLQAMAHVKESGILLRGDQRDSLAPYKAAVAALCPWLRLSGVEPRGGAAALWFERDNGARVELYSLSHGEQQAVLFALVHVFLGLRRALVLIDAPEAHIHPSEQSRLLHALAGLGEDHQIIAATGSSELLGSVPRHQTLLCRSKHG</sequence>
<accession>A0A4P2QXI1</accession>
<dbReference type="PANTHER" id="PTHR43581">
    <property type="entry name" value="ATP/GTP PHOSPHATASE"/>
    <property type="match status" value="1"/>
</dbReference>
<dbReference type="Pfam" id="PF13304">
    <property type="entry name" value="AAA_21"/>
    <property type="match status" value="1"/>
</dbReference>
<dbReference type="RefSeq" id="WP_129578306.1">
    <property type="nucleotide sequence ID" value="NZ_CP012672.1"/>
</dbReference>
<evidence type="ECO:0000313" key="2">
    <source>
        <dbReference type="EMBL" id="AUX35244.1"/>
    </source>
</evidence>
<dbReference type="Proteomes" id="UP000295497">
    <property type="component" value="Chromosome"/>
</dbReference>
<dbReference type="Gene3D" id="3.40.50.300">
    <property type="entry name" value="P-loop containing nucleotide triphosphate hydrolases"/>
    <property type="match status" value="1"/>
</dbReference>
<gene>
    <name evidence="2" type="ORF">SOCE836_074340</name>
</gene>
<evidence type="ECO:0000313" key="3">
    <source>
        <dbReference type="Proteomes" id="UP000295497"/>
    </source>
</evidence>
<dbReference type="EMBL" id="CP012672">
    <property type="protein sequence ID" value="AUX35244.1"/>
    <property type="molecule type" value="Genomic_DNA"/>
</dbReference>
<name>A0A4P2QXI1_SORCE</name>
<feature type="domain" description="ATPase AAA-type core" evidence="1">
    <location>
        <begin position="232"/>
        <end position="313"/>
    </location>
</feature>
<organism evidence="2 3">
    <name type="scientific">Sorangium cellulosum</name>
    <name type="common">Polyangium cellulosum</name>
    <dbReference type="NCBI Taxonomy" id="56"/>
    <lineage>
        <taxon>Bacteria</taxon>
        <taxon>Pseudomonadati</taxon>
        <taxon>Myxococcota</taxon>
        <taxon>Polyangia</taxon>
        <taxon>Polyangiales</taxon>
        <taxon>Polyangiaceae</taxon>
        <taxon>Sorangium</taxon>
    </lineage>
</organism>
<dbReference type="GO" id="GO:0005524">
    <property type="term" value="F:ATP binding"/>
    <property type="evidence" value="ECO:0007669"/>
    <property type="project" value="InterPro"/>
</dbReference>
<dbReference type="SUPFAM" id="SSF52540">
    <property type="entry name" value="P-loop containing nucleoside triphosphate hydrolases"/>
    <property type="match status" value="1"/>
</dbReference>
<reference evidence="2 3" key="1">
    <citation type="submission" date="2015-09" db="EMBL/GenBank/DDBJ databases">
        <title>Sorangium comparison.</title>
        <authorList>
            <person name="Zaburannyi N."/>
            <person name="Bunk B."/>
            <person name="Overmann J."/>
            <person name="Mueller R."/>
        </authorList>
    </citation>
    <scope>NUCLEOTIDE SEQUENCE [LARGE SCALE GENOMIC DNA]</scope>
    <source>
        <strain evidence="2 3">So ce836</strain>
    </source>
</reference>
<dbReference type="GO" id="GO:0016887">
    <property type="term" value="F:ATP hydrolysis activity"/>
    <property type="evidence" value="ECO:0007669"/>
    <property type="project" value="InterPro"/>
</dbReference>
<dbReference type="AlphaFoldDB" id="A0A4P2QXI1"/>
<dbReference type="InterPro" id="IPR003959">
    <property type="entry name" value="ATPase_AAA_core"/>
</dbReference>
<proteinExistence type="predicted"/>
<dbReference type="InterPro" id="IPR027417">
    <property type="entry name" value="P-loop_NTPase"/>
</dbReference>
<evidence type="ECO:0000259" key="1">
    <source>
        <dbReference type="Pfam" id="PF13304"/>
    </source>
</evidence>